<proteinExistence type="predicted"/>
<organism evidence="1 2">
    <name type="scientific">Microbispora oryzae</name>
    <dbReference type="NCBI Taxonomy" id="2806554"/>
    <lineage>
        <taxon>Bacteria</taxon>
        <taxon>Bacillati</taxon>
        <taxon>Actinomycetota</taxon>
        <taxon>Actinomycetes</taxon>
        <taxon>Streptosporangiales</taxon>
        <taxon>Streptosporangiaceae</taxon>
        <taxon>Microbispora</taxon>
    </lineage>
</organism>
<keyword evidence="2" id="KW-1185">Reference proteome</keyword>
<gene>
    <name evidence="1" type="ORF">JOL79_12315</name>
</gene>
<comment type="caution">
    <text evidence="1">The sequence shown here is derived from an EMBL/GenBank/DDBJ whole genome shotgun (WGS) entry which is preliminary data.</text>
</comment>
<reference evidence="1" key="1">
    <citation type="submission" date="2021-02" db="EMBL/GenBank/DDBJ databases">
        <title>Draft genome sequence of Microbispora sp. RL4-1S isolated from rice leaves in Thailand.</title>
        <authorList>
            <person name="Muangham S."/>
            <person name="Duangmal K."/>
        </authorList>
    </citation>
    <scope>NUCLEOTIDE SEQUENCE</scope>
    <source>
        <strain evidence="1">RL4-1S</strain>
    </source>
</reference>
<accession>A0A940WFJ2</accession>
<dbReference type="EMBL" id="JAFCNB010000005">
    <property type="protein sequence ID" value="MBP2704600.1"/>
    <property type="molecule type" value="Genomic_DNA"/>
</dbReference>
<sequence>MSAAVLISLPTQIDRPGAQARDVPAPRTSPVAAQIVVQAAGHAAGQITGPITGQAGTAGQTAAQAPTQAGAQADTRTEVRSGAVPAVVNAPVVNAPGADAAVTDAAVTGASAAGAAAGVAAAGVAAAGVAGVPRALEGAVAATLAAKAGKWDVAASSRRVRQTDALRLFLGAGLRVKSSGHCSDRRRPRCTSLDTVRYGTLLRMIALKRACRCPVTVTGGTEVGHSKGARSHGNGFKIDVAHNKCLDAYVKRTFPKWKTRGDGAALYRDTRVPAGAGPTVYADEPTHWDILFG</sequence>
<evidence type="ECO:0000313" key="1">
    <source>
        <dbReference type="EMBL" id="MBP2704600.1"/>
    </source>
</evidence>
<protein>
    <submittedName>
        <fullName evidence="1">Uncharacterized protein</fullName>
    </submittedName>
</protein>
<dbReference type="AlphaFoldDB" id="A0A940WFJ2"/>
<dbReference type="Proteomes" id="UP000674234">
    <property type="component" value="Unassembled WGS sequence"/>
</dbReference>
<dbReference type="RefSeq" id="WP_210155890.1">
    <property type="nucleotide sequence ID" value="NZ_JAFCNB010000005.1"/>
</dbReference>
<evidence type="ECO:0000313" key="2">
    <source>
        <dbReference type="Proteomes" id="UP000674234"/>
    </source>
</evidence>
<name>A0A940WFJ2_9ACTN</name>